<evidence type="ECO:0000313" key="1">
    <source>
        <dbReference type="EMBL" id="QTA87699.1"/>
    </source>
</evidence>
<evidence type="ECO:0000313" key="2">
    <source>
        <dbReference type="Proteomes" id="UP000663722"/>
    </source>
</evidence>
<reference evidence="1" key="1">
    <citation type="journal article" date="2021" name="Microb. Physiol.">
        <title>Proteogenomic Insights into the Physiology of Marine, Sulfate-Reducing, Filamentous Desulfonema limicola and Desulfonema magnum.</title>
        <authorList>
            <person name="Schnaars V."/>
            <person name="Wohlbrand L."/>
            <person name="Scheve S."/>
            <person name="Hinrichs C."/>
            <person name="Reinhardt R."/>
            <person name="Rabus R."/>
        </authorList>
    </citation>
    <scope>NUCLEOTIDE SEQUENCE</scope>
    <source>
        <strain evidence="1">4be13</strain>
    </source>
</reference>
<dbReference type="AlphaFoldDB" id="A0A975BMG3"/>
<dbReference type="Proteomes" id="UP000663722">
    <property type="component" value="Chromosome"/>
</dbReference>
<dbReference type="KEGG" id="dmm:dnm_037330"/>
<dbReference type="RefSeq" id="WP_207682786.1">
    <property type="nucleotide sequence ID" value="NZ_CP061800.1"/>
</dbReference>
<dbReference type="EMBL" id="CP061800">
    <property type="protein sequence ID" value="QTA87699.1"/>
    <property type="molecule type" value="Genomic_DNA"/>
</dbReference>
<gene>
    <name evidence="1" type="ORF">dnm_037330</name>
</gene>
<proteinExistence type="predicted"/>
<keyword evidence="2" id="KW-1185">Reference proteome</keyword>
<sequence>MNESPAKFVLNQRWRNQILAEGDADDIFIDEDVKSDGKSGIEEILIITDLGEAGQAP</sequence>
<organism evidence="1 2">
    <name type="scientific">Desulfonema magnum</name>
    <dbReference type="NCBI Taxonomy" id="45655"/>
    <lineage>
        <taxon>Bacteria</taxon>
        <taxon>Pseudomonadati</taxon>
        <taxon>Thermodesulfobacteriota</taxon>
        <taxon>Desulfobacteria</taxon>
        <taxon>Desulfobacterales</taxon>
        <taxon>Desulfococcaceae</taxon>
        <taxon>Desulfonema</taxon>
    </lineage>
</organism>
<accession>A0A975BMG3</accession>
<protein>
    <submittedName>
        <fullName evidence="1">Uncharacterized protein</fullName>
    </submittedName>
</protein>
<name>A0A975BMG3_9BACT</name>